<evidence type="ECO:0000313" key="10">
    <source>
        <dbReference type="Proteomes" id="UP000181884"/>
    </source>
</evidence>
<evidence type="ECO:0000256" key="2">
    <source>
        <dbReference type="ARBA" id="ARBA00007935"/>
    </source>
</evidence>
<comment type="subcellular location">
    <subcellularLocation>
        <location evidence="1">Cell membrane</location>
        <topology evidence="1">Multi-pass membrane protein</topology>
    </subcellularLocation>
</comment>
<evidence type="ECO:0000256" key="8">
    <source>
        <dbReference type="SAM" id="Phobius"/>
    </source>
</evidence>
<feature type="transmembrane region" description="Helical" evidence="8">
    <location>
        <begin position="163"/>
        <end position="181"/>
    </location>
</feature>
<evidence type="ECO:0000256" key="3">
    <source>
        <dbReference type="ARBA" id="ARBA00022448"/>
    </source>
</evidence>
<dbReference type="EMBL" id="JXKH01000003">
    <property type="protein sequence ID" value="OJG18859.1"/>
    <property type="molecule type" value="Genomic_DNA"/>
</dbReference>
<feature type="transmembrane region" description="Helical" evidence="8">
    <location>
        <begin position="91"/>
        <end position="111"/>
    </location>
</feature>
<keyword evidence="3" id="KW-0813">Transport</keyword>
<dbReference type="Gene3D" id="1.10.3470.10">
    <property type="entry name" value="ABC transporter involved in vitamin B12 uptake, BtuC"/>
    <property type="match status" value="1"/>
</dbReference>
<dbReference type="SUPFAM" id="SSF81345">
    <property type="entry name" value="ABC transporter involved in vitamin B12 uptake, BtuC"/>
    <property type="match status" value="1"/>
</dbReference>
<dbReference type="Proteomes" id="UP000181884">
    <property type="component" value="Unassembled WGS sequence"/>
</dbReference>
<dbReference type="CDD" id="cd06550">
    <property type="entry name" value="TM_ABC_iron-siderophores_like"/>
    <property type="match status" value="1"/>
</dbReference>
<keyword evidence="6 8" id="KW-1133">Transmembrane helix</keyword>
<organism evidence="9 10">
    <name type="scientific">Enterococcus canis</name>
    <dbReference type="NCBI Taxonomy" id="214095"/>
    <lineage>
        <taxon>Bacteria</taxon>
        <taxon>Bacillati</taxon>
        <taxon>Bacillota</taxon>
        <taxon>Bacilli</taxon>
        <taxon>Lactobacillales</taxon>
        <taxon>Enterococcaceae</taxon>
        <taxon>Enterococcus</taxon>
    </lineage>
</organism>
<name>A0A1L8RGG2_9ENTE</name>
<keyword evidence="7 8" id="KW-0472">Membrane</keyword>
<feature type="transmembrane region" description="Helical" evidence="8">
    <location>
        <begin position="209"/>
        <end position="239"/>
    </location>
</feature>
<keyword evidence="5 8" id="KW-0812">Transmembrane</keyword>
<sequence>MILVVASSLLFLTYKTYGNWEFALKLRGMKLAAFVLVGIVTSVSTISFQTVAQNHFLTPNILGIDALYVLIQTASFFVLGGKAMLGNQNLALFLGNIFLLTLASTFLIRTLLRQQNIFLLLMVGMILGTLFSSISTFLQVIMDPNEYDLLQGKLFASFGNVDSHFLVAGSLLAILAILFLWKQAPALDVLHLGVDQGINLGLDVARLRLLTLVAVSLLVGIATALVGPVTFLGFIVANISYQLFQTYEHRTLFIGGSLLAILFLVAGQFLVEQVFQLNTTLSVVIEFTGGLYFILKIIRERRLTA</sequence>
<gene>
    <name evidence="9" type="ORF">RU97_GL001477</name>
</gene>
<evidence type="ECO:0000256" key="6">
    <source>
        <dbReference type="ARBA" id="ARBA00022989"/>
    </source>
</evidence>
<comment type="similarity">
    <text evidence="2">Belongs to the binding-protein-dependent transport system permease family. FecCD subfamily.</text>
</comment>
<evidence type="ECO:0000256" key="5">
    <source>
        <dbReference type="ARBA" id="ARBA00022692"/>
    </source>
</evidence>
<feature type="transmembrane region" description="Helical" evidence="8">
    <location>
        <begin position="31"/>
        <end position="49"/>
    </location>
</feature>
<reference evidence="9 10" key="1">
    <citation type="submission" date="2014-12" db="EMBL/GenBank/DDBJ databases">
        <title>Draft genome sequences of 29 type strains of Enterococci.</title>
        <authorList>
            <person name="Zhong Z."/>
            <person name="Sun Z."/>
            <person name="Liu W."/>
            <person name="Zhang W."/>
            <person name="Zhang H."/>
        </authorList>
    </citation>
    <scope>NUCLEOTIDE SEQUENCE [LARGE SCALE GENOMIC DNA]</scope>
    <source>
        <strain evidence="9 10">DSM 17029</strain>
    </source>
</reference>
<evidence type="ECO:0000313" key="9">
    <source>
        <dbReference type="EMBL" id="OJG18859.1"/>
    </source>
</evidence>
<evidence type="ECO:0000256" key="7">
    <source>
        <dbReference type="ARBA" id="ARBA00023136"/>
    </source>
</evidence>
<keyword evidence="10" id="KW-1185">Reference proteome</keyword>
<feature type="transmembrane region" description="Helical" evidence="8">
    <location>
        <begin position="117"/>
        <end position="142"/>
    </location>
</feature>
<keyword evidence="4" id="KW-1003">Cell membrane</keyword>
<dbReference type="AlphaFoldDB" id="A0A1L8RGG2"/>
<dbReference type="InterPro" id="IPR000522">
    <property type="entry name" value="ABC_transptr_permease_BtuC"/>
</dbReference>
<evidence type="ECO:0000256" key="4">
    <source>
        <dbReference type="ARBA" id="ARBA00022475"/>
    </source>
</evidence>
<dbReference type="GO" id="GO:0033214">
    <property type="term" value="P:siderophore-iron import into cell"/>
    <property type="evidence" value="ECO:0007669"/>
    <property type="project" value="TreeGrafter"/>
</dbReference>
<dbReference type="GO" id="GO:0022857">
    <property type="term" value="F:transmembrane transporter activity"/>
    <property type="evidence" value="ECO:0007669"/>
    <property type="project" value="InterPro"/>
</dbReference>
<dbReference type="GO" id="GO:0005886">
    <property type="term" value="C:plasma membrane"/>
    <property type="evidence" value="ECO:0007669"/>
    <property type="project" value="UniProtKB-SubCell"/>
</dbReference>
<comment type="caution">
    <text evidence="9">The sequence shown here is derived from an EMBL/GenBank/DDBJ whole genome shotgun (WGS) entry which is preliminary data.</text>
</comment>
<dbReference type="STRING" id="214095.RU97_GL001477"/>
<feature type="transmembrane region" description="Helical" evidence="8">
    <location>
        <begin position="61"/>
        <end position="79"/>
    </location>
</feature>
<protein>
    <submittedName>
        <fullName evidence="9">Iron compound ABC transporter permease</fullName>
    </submittedName>
</protein>
<proteinExistence type="inferred from homology"/>
<dbReference type="PANTHER" id="PTHR30472">
    <property type="entry name" value="FERRIC ENTEROBACTIN TRANSPORT SYSTEM PERMEASE PROTEIN"/>
    <property type="match status" value="1"/>
</dbReference>
<dbReference type="Pfam" id="PF01032">
    <property type="entry name" value="FecCD"/>
    <property type="match status" value="1"/>
</dbReference>
<dbReference type="InterPro" id="IPR037294">
    <property type="entry name" value="ABC_BtuC-like"/>
</dbReference>
<accession>A0A1L8RGG2</accession>
<dbReference type="PANTHER" id="PTHR30472:SF19">
    <property type="entry name" value="PETROBACTIN IMPORT SYSTEM PERMEASE PROTEIN YCLO"/>
    <property type="match status" value="1"/>
</dbReference>
<evidence type="ECO:0000256" key="1">
    <source>
        <dbReference type="ARBA" id="ARBA00004651"/>
    </source>
</evidence>
<feature type="transmembrane region" description="Helical" evidence="8">
    <location>
        <begin position="251"/>
        <end position="271"/>
    </location>
</feature>